<dbReference type="InterPro" id="IPR012127">
    <property type="entry name" value="Cyt_c_prime"/>
</dbReference>
<evidence type="ECO:0000256" key="7">
    <source>
        <dbReference type="PIRSR" id="PIRSR000027-2"/>
    </source>
</evidence>
<comment type="PTM">
    <text evidence="7">Binds 1 heme group per subunit.</text>
</comment>
<dbReference type="GO" id="GO:0009055">
    <property type="term" value="F:electron transfer activity"/>
    <property type="evidence" value="ECO:0007669"/>
    <property type="project" value="InterPro"/>
</dbReference>
<evidence type="ECO:0000313" key="9">
    <source>
        <dbReference type="EMBL" id="PZQ97812.1"/>
    </source>
</evidence>
<dbReference type="Proteomes" id="UP000248975">
    <property type="component" value="Unassembled WGS sequence"/>
</dbReference>
<name>A0A2W5SA87_CERSP</name>
<dbReference type="GO" id="GO:0042597">
    <property type="term" value="C:periplasmic space"/>
    <property type="evidence" value="ECO:0007669"/>
    <property type="project" value="InterPro"/>
</dbReference>
<sequence length="159" mass="16570">MLRYSFPLNFSRRASVQSAIKALGFGLIVLAGAAFAADATDPTVKARQQLMDTIALNTKVLGDMAQGKAAFDTDAAATARSNLAAAAADIPVKFQEQATDPATKAGPQIWTNWDTFLQDAEALTKAAEAMNVSDVEGIAATMGSVGGVCGDCHKAFRSQ</sequence>
<evidence type="ECO:0000256" key="2">
    <source>
        <dbReference type="ARBA" id="ARBA00022617"/>
    </source>
</evidence>
<dbReference type="GO" id="GO:0005506">
    <property type="term" value="F:iron ion binding"/>
    <property type="evidence" value="ECO:0007669"/>
    <property type="project" value="InterPro"/>
</dbReference>
<keyword evidence="5 6" id="KW-0408">Iron</keyword>
<evidence type="ECO:0000256" key="3">
    <source>
        <dbReference type="ARBA" id="ARBA00022723"/>
    </source>
</evidence>
<evidence type="ECO:0000256" key="4">
    <source>
        <dbReference type="ARBA" id="ARBA00022982"/>
    </source>
</evidence>
<dbReference type="EMBL" id="QFQS01000002">
    <property type="protein sequence ID" value="PZQ97812.1"/>
    <property type="molecule type" value="Genomic_DNA"/>
</dbReference>
<organism evidence="9 10">
    <name type="scientific">Cereibacter sphaeroides</name>
    <name type="common">Rhodobacter sphaeroides</name>
    <dbReference type="NCBI Taxonomy" id="1063"/>
    <lineage>
        <taxon>Bacteria</taxon>
        <taxon>Pseudomonadati</taxon>
        <taxon>Pseudomonadota</taxon>
        <taxon>Alphaproteobacteria</taxon>
        <taxon>Rhodobacterales</taxon>
        <taxon>Paracoccaceae</taxon>
        <taxon>Cereibacter</taxon>
    </lineage>
</organism>
<evidence type="ECO:0000256" key="5">
    <source>
        <dbReference type="ARBA" id="ARBA00023004"/>
    </source>
</evidence>
<keyword evidence="4" id="KW-0249">Electron transport</keyword>
<comment type="caution">
    <text evidence="9">The sequence shown here is derived from an EMBL/GenBank/DDBJ whole genome shotgun (WGS) entry which is preliminary data.</text>
</comment>
<dbReference type="Pfam" id="PF01322">
    <property type="entry name" value="Cytochrom_C_2"/>
    <property type="match status" value="1"/>
</dbReference>
<evidence type="ECO:0000313" key="10">
    <source>
        <dbReference type="Proteomes" id="UP000248975"/>
    </source>
</evidence>
<dbReference type="SUPFAM" id="SSF47175">
    <property type="entry name" value="Cytochromes"/>
    <property type="match status" value="1"/>
</dbReference>
<feature type="binding site" description="covalent" evidence="7">
    <location>
        <position position="149"/>
    </location>
    <ligand>
        <name>heme c</name>
        <dbReference type="ChEBI" id="CHEBI:61717"/>
    </ligand>
</feature>
<evidence type="ECO:0000256" key="8">
    <source>
        <dbReference type="SAM" id="SignalP"/>
    </source>
</evidence>
<keyword evidence="8" id="KW-0732">Signal</keyword>
<proteinExistence type="predicted"/>
<evidence type="ECO:0000256" key="6">
    <source>
        <dbReference type="PIRSR" id="PIRSR000027-1"/>
    </source>
</evidence>
<gene>
    <name evidence="9" type="ORF">DI533_11680</name>
</gene>
<reference evidence="9 10" key="1">
    <citation type="submission" date="2017-08" db="EMBL/GenBank/DDBJ databases">
        <title>Infants hospitalized years apart are colonized by the same room-sourced microbial strains.</title>
        <authorList>
            <person name="Brooks B."/>
            <person name="Olm M.R."/>
            <person name="Firek B.A."/>
            <person name="Baker R."/>
            <person name="Thomas B.C."/>
            <person name="Morowitz M.J."/>
            <person name="Banfield J.F."/>
        </authorList>
    </citation>
    <scope>NUCLEOTIDE SEQUENCE [LARGE SCALE GENOMIC DNA]</scope>
    <source>
        <strain evidence="9">S2_003_000_R2_11</strain>
    </source>
</reference>
<feature type="binding site" description="covalent" evidence="7">
    <location>
        <position position="152"/>
    </location>
    <ligand>
        <name>heme c</name>
        <dbReference type="ChEBI" id="CHEBI:61717"/>
    </ligand>
</feature>
<evidence type="ECO:0008006" key="11">
    <source>
        <dbReference type="Google" id="ProtNLM"/>
    </source>
</evidence>
<feature type="chain" id="PRO_5016076780" description="Cytochrome c" evidence="8">
    <location>
        <begin position="37"/>
        <end position="159"/>
    </location>
</feature>
<feature type="signal peptide" evidence="8">
    <location>
        <begin position="1"/>
        <end position="36"/>
    </location>
</feature>
<dbReference type="Gene3D" id="1.20.120.10">
    <property type="entry name" value="Cytochrome c/b562"/>
    <property type="match status" value="1"/>
</dbReference>
<evidence type="ECO:0000256" key="1">
    <source>
        <dbReference type="ARBA" id="ARBA00022448"/>
    </source>
</evidence>
<dbReference type="InterPro" id="IPR002321">
    <property type="entry name" value="Cyt_c_II"/>
</dbReference>
<feature type="binding site" description="axial binding residue" evidence="6">
    <location>
        <position position="153"/>
    </location>
    <ligand>
        <name>heme c</name>
        <dbReference type="ChEBI" id="CHEBI:61717"/>
    </ligand>
    <ligandPart>
        <name>Fe</name>
        <dbReference type="ChEBI" id="CHEBI:18248"/>
    </ligandPart>
</feature>
<dbReference type="InterPro" id="IPR010980">
    <property type="entry name" value="Cyt_c/b562"/>
</dbReference>
<protein>
    <recommendedName>
        <fullName evidence="11">Cytochrome c</fullName>
    </recommendedName>
</protein>
<dbReference type="PROSITE" id="PS51009">
    <property type="entry name" value="CYTCII"/>
    <property type="match status" value="1"/>
</dbReference>
<accession>A0A2W5SA87</accession>
<dbReference type="AlphaFoldDB" id="A0A2W5SA87"/>
<dbReference type="GO" id="GO:0020037">
    <property type="term" value="F:heme binding"/>
    <property type="evidence" value="ECO:0007669"/>
    <property type="project" value="InterPro"/>
</dbReference>
<keyword evidence="1" id="KW-0813">Transport</keyword>
<dbReference type="PIRSF" id="PIRSF000027">
    <property type="entry name" value="Cytc_c_prime"/>
    <property type="match status" value="1"/>
</dbReference>
<dbReference type="GO" id="GO:0022900">
    <property type="term" value="P:electron transport chain"/>
    <property type="evidence" value="ECO:0007669"/>
    <property type="project" value="InterPro"/>
</dbReference>
<keyword evidence="2 7" id="KW-0349">Heme</keyword>
<keyword evidence="3 6" id="KW-0479">Metal-binding</keyword>